<keyword evidence="12" id="KW-1185">Reference proteome</keyword>
<dbReference type="Proteomes" id="UP000298781">
    <property type="component" value="Chromosome"/>
</dbReference>
<keyword evidence="4 8" id="KW-0805">Transcription regulation</keyword>
<dbReference type="SUPFAM" id="SSF47598">
    <property type="entry name" value="Ribbon-helix-helix"/>
    <property type="match status" value="1"/>
</dbReference>
<comment type="function">
    <text evidence="7">Transcriptional repressor of the nikABCDE operon. Is active in the presence of excessive concentrations of intracellular nickel.</text>
</comment>
<dbReference type="PANTHER" id="PTHR34719">
    <property type="entry name" value="NICKEL-RESPONSIVE REGULATOR"/>
    <property type="match status" value="1"/>
</dbReference>
<dbReference type="SUPFAM" id="SSF55021">
    <property type="entry name" value="ACT-like"/>
    <property type="match status" value="1"/>
</dbReference>
<dbReference type="EMBL" id="CP039690">
    <property type="protein sequence ID" value="QCI64154.1"/>
    <property type="molecule type" value="Genomic_DNA"/>
</dbReference>
<dbReference type="InterPro" id="IPR045865">
    <property type="entry name" value="ACT-like_dom_sf"/>
</dbReference>
<dbReference type="AlphaFoldDB" id="A0A4D7ARV4"/>
<dbReference type="CDD" id="cd22231">
    <property type="entry name" value="RHH_NikR_HicB-like"/>
    <property type="match status" value="1"/>
</dbReference>
<comment type="function">
    <text evidence="8">Transcriptional regulator.</text>
</comment>
<dbReference type="InterPro" id="IPR010985">
    <property type="entry name" value="Ribbon_hlx_hlx"/>
</dbReference>
<dbReference type="NCBIfam" id="NF002815">
    <property type="entry name" value="PRK02967.1"/>
    <property type="match status" value="1"/>
</dbReference>
<dbReference type="Gene3D" id="1.10.1220.10">
    <property type="entry name" value="Met repressor-like"/>
    <property type="match status" value="1"/>
</dbReference>
<name>A0A4D7ARV4_9HYPH</name>
<keyword evidence="3 8" id="KW-0479">Metal-binding</keyword>
<accession>A0A4D7ARV4</accession>
<protein>
    <recommendedName>
        <fullName evidence="8">Putative nickel-responsive regulator</fullName>
    </recommendedName>
</protein>
<dbReference type="Pfam" id="PF08753">
    <property type="entry name" value="NikR_C"/>
    <property type="match status" value="1"/>
</dbReference>
<comment type="cofactor">
    <cofactor evidence="8">
        <name>Ni(2+)</name>
        <dbReference type="ChEBI" id="CHEBI:49786"/>
    </cofactor>
    <text evidence="8">Binds 1 nickel ion per subunit.</text>
</comment>
<dbReference type="RefSeq" id="WP_136959610.1">
    <property type="nucleotide sequence ID" value="NZ_CP039690.1"/>
</dbReference>
<dbReference type="HAMAP" id="MF_00476">
    <property type="entry name" value="NikR"/>
    <property type="match status" value="1"/>
</dbReference>
<reference evidence="11 12" key="1">
    <citation type="submission" date="2019-04" db="EMBL/GenBank/DDBJ databases">
        <title>Phreatobacter aquaticus sp. nov.</title>
        <authorList>
            <person name="Choi A."/>
        </authorList>
    </citation>
    <scope>NUCLEOTIDE SEQUENCE [LARGE SCALE GENOMIC DNA]</scope>
    <source>
        <strain evidence="11 12">KCTC 52518</strain>
    </source>
</reference>
<dbReference type="InterPro" id="IPR014160">
    <property type="entry name" value="Nickel_NikR_proteobac"/>
</dbReference>
<dbReference type="InterPro" id="IPR002145">
    <property type="entry name" value="CopG"/>
</dbReference>
<dbReference type="GO" id="GO:0010045">
    <property type="term" value="P:response to nickel cation"/>
    <property type="evidence" value="ECO:0007669"/>
    <property type="project" value="InterPro"/>
</dbReference>
<evidence type="ECO:0000256" key="5">
    <source>
        <dbReference type="ARBA" id="ARBA00023125"/>
    </source>
</evidence>
<dbReference type="NCBIfam" id="TIGR02793">
    <property type="entry name" value="nikR"/>
    <property type="match status" value="1"/>
</dbReference>
<dbReference type="NCBIfam" id="NF003381">
    <property type="entry name" value="PRK04460.1"/>
    <property type="match status" value="1"/>
</dbReference>
<comment type="similarity">
    <text evidence="1 8">Belongs to the transcriptional regulatory CopG/NikR family.</text>
</comment>
<gene>
    <name evidence="11" type="primary">nikR</name>
    <name evidence="11" type="ORF">E8M01_07790</name>
</gene>
<evidence type="ECO:0000259" key="9">
    <source>
        <dbReference type="Pfam" id="PF01402"/>
    </source>
</evidence>
<dbReference type="InterPro" id="IPR013321">
    <property type="entry name" value="Arc_rbn_hlx_hlx"/>
</dbReference>
<evidence type="ECO:0000259" key="10">
    <source>
        <dbReference type="Pfam" id="PF08753"/>
    </source>
</evidence>
<evidence type="ECO:0000256" key="6">
    <source>
        <dbReference type="ARBA" id="ARBA00023163"/>
    </source>
</evidence>
<feature type="domain" description="Transcription factor NikR nickel binding C-terminal" evidence="10">
    <location>
        <begin position="54"/>
        <end position="129"/>
    </location>
</feature>
<evidence type="ECO:0000256" key="7">
    <source>
        <dbReference type="ARBA" id="ARBA00024723"/>
    </source>
</evidence>
<evidence type="ECO:0000256" key="8">
    <source>
        <dbReference type="HAMAP-Rule" id="MF_00476"/>
    </source>
</evidence>
<dbReference type="InterPro" id="IPR050192">
    <property type="entry name" value="CopG/NikR_regulator"/>
</dbReference>
<evidence type="ECO:0000313" key="12">
    <source>
        <dbReference type="Proteomes" id="UP000298781"/>
    </source>
</evidence>
<dbReference type="GO" id="GO:0016151">
    <property type="term" value="F:nickel cation binding"/>
    <property type="evidence" value="ECO:0007669"/>
    <property type="project" value="UniProtKB-UniRule"/>
</dbReference>
<feature type="binding site" evidence="8">
    <location>
        <position position="96"/>
    </location>
    <ligand>
        <name>Ni(2+)</name>
        <dbReference type="ChEBI" id="CHEBI:49786"/>
    </ligand>
</feature>
<keyword evidence="2 8" id="KW-0533">Nickel</keyword>
<dbReference type="Gene3D" id="3.30.70.1150">
    <property type="entry name" value="ACT-like. Chain A, domain 2"/>
    <property type="match status" value="1"/>
</dbReference>
<feature type="binding site" evidence="8">
    <location>
        <position position="88"/>
    </location>
    <ligand>
        <name>Ni(2+)</name>
        <dbReference type="ChEBI" id="CHEBI:49786"/>
    </ligand>
</feature>
<evidence type="ECO:0000256" key="4">
    <source>
        <dbReference type="ARBA" id="ARBA00023015"/>
    </source>
</evidence>
<organism evidence="11 12">
    <name type="scientific">Phreatobacter stygius</name>
    <dbReference type="NCBI Taxonomy" id="1940610"/>
    <lineage>
        <taxon>Bacteria</taxon>
        <taxon>Pseudomonadati</taxon>
        <taxon>Pseudomonadota</taxon>
        <taxon>Alphaproteobacteria</taxon>
        <taxon>Hyphomicrobiales</taxon>
        <taxon>Phreatobacteraceae</taxon>
        <taxon>Phreatobacter</taxon>
    </lineage>
</organism>
<proteinExistence type="inferred from homology"/>
<dbReference type="Pfam" id="PF01402">
    <property type="entry name" value="RHH_1"/>
    <property type="match status" value="1"/>
</dbReference>
<dbReference type="KEGG" id="pstg:E8M01_07790"/>
<feature type="domain" description="Ribbon-helix-helix protein CopG" evidence="9">
    <location>
        <begin position="3"/>
        <end position="41"/>
    </location>
</feature>
<feature type="binding site" evidence="8">
    <location>
        <position position="90"/>
    </location>
    <ligand>
        <name>Ni(2+)</name>
        <dbReference type="ChEBI" id="CHEBI:49786"/>
    </ligand>
</feature>
<evidence type="ECO:0000313" key="11">
    <source>
        <dbReference type="EMBL" id="QCI64154.1"/>
    </source>
</evidence>
<feature type="binding site" evidence="8">
    <location>
        <position position="77"/>
    </location>
    <ligand>
        <name>Ni(2+)</name>
        <dbReference type="ChEBI" id="CHEBI:49786"/>
    </ligand>
</feature>
<dbReference type="GO" id="GO:0003677">
    <property type="term" value="F:DNA binding"/>
    <property type="evidence" value="ECO:0007669"/>
    <property type="project" value="UniProtKB-KW"/>
</dbReference>
<dbReference type="InterPro" id="IPR014864">
    <property type="entry name" value="TF_NikR_Ni-bd_C"/>
</dbReference>
<dbReference type="GO" id="GO:0003700">
    <property type="term" value="F:DNA-binding transcription factor activity"/>
    <property type="evidence" value="ECO:0007669"/>
    <property type="project" value="UniProtKB-UniRule"/>
</dbReference>
<dbReference type="InterPro" id="IPR022988">
    <property type="entry name" value="Ni_resp_reg_NikR"/>
</dbReference>
<dbReference type="PANTHER" id="PTHR34719:SF2">
    <property type="entry name" value="NICKEL-RESPONSIVE REGULATOR"/>
    <property type="match status" value="1"/>
</dbReference>
<evidence type="ECO:0000256" key="1">
    <source>
        <dbReference type="ARBA" id="ARBA00008478"/>
    </source>
</evidence>
<dbReference type="InterPro" id="IPR027271">
    <property type="entry name" value="Acetolactate_synth/TF_NikR_C"/>
</dbReference>
<evidence type="ECO:0000256" key="2">
    <source>
        <dbReference type="ARBA" id="ARBA00022596"/>
    </source>
</evidence>
<evidence type="ECO:0000256" key="3">
    <source>
        <dbReference type="ARBA" id="ARBA00022723"/>
    </source>
</evidence>
<keyword evidence="6 8" id="KW-0804">Transcription</keyword>
<sequence>MQRITISIDDDLLAMIDRLSDRRGYTSRSEALRDIVREAVTSEQAASEDDTPCIAALTYVFEHHTRDLARRLTETQHEHHDLSVASLHVHVDHHDCLEVAILKGSVSAVRRFADGVVTQRGVRLGNLQIIPVGHSHGVGDHPHDHDHD</sequence>
<keyword evidence="5 8" id="KW-0238">DNA-binding</keyword>
<dbReference type="OrthoDB" id="9806294at2"/>